<accession>A0ABV0TDV7</accession>
<sequence>MGVLVSDYFRMSHCCCLQLDMFIGCRQQSSQLQRDCREIHLHRHLKINLTMFVIFSDTDSFLVFCYPVVQTHPFFTSLFKFRLMQTEEDSLHLCLTFSLEILGAGAPGLPVGSPPTMHSTVGGKWWARRSGEGGEHRVKGEESS</sequence>
<dbReference type="Proteomes" id="UP001482620">
    <property type="component" value="Unassembled WGS sequence"/>
</dbReference>
<evidence type="ECO:0000313" key="1">
    <source>
        <dbReference type="EMBL" id="MEQ2231070.1"/>
    </source>
</evidence>
<reference evidence="1 2" key="1">
    <citation type="submission" date="2021-06" db="EMBL/GenBank/DDBJ databases">
        <authorList>
            <person name="Palmer J.M."/>
        </authorList>
    </citation>
    <scope>NUCLEOTIDE SEQUENCE [LARGE SCALE GENOMIC DNA]</scope>
    <source>
        <strain evidence="2">if_2019</strain>
        <tissue evidence="1">Muscle</tissue>
    </source>
</reference>
<keyword evidence="2" id="KW-1185">Reference proteome</keyword>
<comment type="caution">
    <text evidence="1">The sequence shown here is derived from an EMBL/GenBank/DDBJ whole genome shotgun (WGS) entry which is preliminary data.</text>
</comment>
<dbReference type="EMBL" id="JAHRIQ010030018">
    <property type="protein sequence ID" value="MEQ2231070.1"/>
    <property type="molecule type" value="Genomic_DNA"/>
</dbReference>
<proteinExistence type="predicted"/>
<name>A0ABV0TDV7_9TELE</name>
<evidence type="ECO:0000313" key="2">
    <source>
        <dbReference type="Proteomes" id="UP001482620"/>
    </source>
</evidence>
<gene>
    <name evidence="1" type="ORF">ILYODFUR_035593</name>
</gene>
<protein>
    <submittedName>
        <fullName evidence="1">Uncharacterized protein</fullName>
    </submittedName>
</protein>
<organism evidence="1 2">
    <name type="scientific">Ilyodon furcidens</name>
    <name type="common">goldbreast splitfin</name>
    <dbReference type="NCBI Taxonomy" id="33524"/>
    <lineage>
        <taxon>Eukaryota</taxon>
        <taxon>Metazoa</taxon>
        <taxon>Chordata</taxon>
        <taxon>Craniata</taxon>
        <taxon>Vertebrata</taxon>
        <taxon>Euteleostomi</taxon>
        <taxon>Actinopterygii</taxon>
        <taxon>Neopterygii</taxon>
        <taxon>Teleostei</taxon>
        <taxon>Neoteleostei</taxon>
        <taxon>Acanthomorphata</taxon>
        <taxon>Ovalentaria</taxon>
        <taxon>Atherinomorphae</taxon>
        <taxon>Cyprinodontiformes</taxon>
        <taxon>Goodeidae</taxon>
        <taxon>Ilyodon</taxon>
    </lineage>
</organism>